<reference evidence="4 5" key="1">
    <citation type="journal article" date="2009" name="Stand. Genomic Sci.">
        <title>Complete genome sequence of Catenulispora acidiphila type strain (ID 139908).</title>
        <authorList>
            <person name="Copeland A."/>
            <person name="Lapidus A."/>
            <person name="Glavina Del Rio T."/>
            <person name="Nolan M."/>
            <person name="Lucas S."/>
            <person name="Chen F."/>
            <person name="Tice H."/>
            <person name="Cheng J.F."/>
            <person name="Bruce D."/>
            <person name="Goodwin L."/>
            <person name="Pitluck S."/>
            <person name="Mikhailova N."/>
            <person name="Pati A."/>
            <person name="Ivanova N."/>
            <person name="Mavromatis K."/>
            <person name="Chen A."/>
            <person name="Palaniappan K."/>
            <person name="Chain P."/>
            <person name="Land M."/>
            <person name="Hauser L."/>
            <person name="Chang Y.J."/>
            <person name="Jeffries C.D."/>
            <person name="Chertkov O."/>
            <person name="Brettin T."/>
            <person name="Detter J.C."/>
            <person name="Han C."/>
            <person name="Ali Z."/>
            <person name="Tindall B.J."/>
            <person name="Goker M."/>
            <person name="Bristow J."/>
            <person name="Eisen J.A."/>
            <person name="Markowitz V."/>
            <person name="Hugenholtz P."/>
            <person name="Kyrpides N.C."/>
            <person name="Klenk H.P."/>
        </authorList>
    </citation>
    <scope>NUCLEOTIDE SEQUENCE [LARGE SCALE GENOMIC DNA]</scope>
    <source>
        <strain evidence="5">DSM 44928 / JCM 14897 / NBRC 102108 / NRRL B-24433 / ID139908</strain>
    </source>
</reference>
<organism evidence="4 5">
    <name type="scientific">Catenulispora acidiphila (strain DSM 44928 / JCM 14897 / NBRC 102108 / NRRL B-24433 / ID139908)</name>
    <dbReference type="NCBI Taxonomy" id="479433"/>
    <lineage>
        <taxon>Bacteria</taxon>
        <taxon>Bacillati</taxon>
        <taxon>Actinomycetota</taxon>
        <taxon>Actinomycetes</taxon>
        <taxon>Catenulisporales</taxon>
        <taxon>Catenulisporaceae</taxon>
        <taxon>Catenulispora</taxon>
    </lineage>
</organism>
<feature type="domain" description="Serine aminopeptidase S33" evidence="3">
    <location>
        <begin position="42"/>
        <end position="278"/>
    </location>
</feature>
<accession>C7PWN1</accession>
<evidence type="ECO:0000256" key="1">
    <source>
        <dbReference type="ARBA" id="ARBA00008645"/>
    </source>
</evidence>
<dbReference type="eggNOG" id="COG1073">
    <property type="taxonomic scope" value="Bacteria"/>
</dbReference>
<dbReference type="Pfam" id="PF12146">
    <property type="entry name" value="Hydrolase_4"/>
    <property type="match status" value="1"/>
</dbReference>
<dbReference type="InParanoid" id="C7PWN1"/>
<dbReference type="FunCoup" id="C7PWN1">
    <property type="interactions" value="286"/>
</dbReference>
<dbReference type="RefSeq" id="WP_015795040.1">
    <property type="nucleotide sequence ID" value="NC_013131.1"/>
</dbReference>
<dbReference type="EMBL" id="CP001700">
    <property type="protein sequence ID" value="ACU75311.1"/>
    <property type="molecule type" value="Genomic_DNA"/>
</dbReference>
<dbReference type="STRING" id="479433.Caci_6460"/>
<comment type="similarity">
    <text evidence="1">Belongs to the AB hydrolase superfamily.</text>
</comment>
<dbReference type="InterPro" id="IPR050261">
    <property type="entry name" value="FrsA_esterase"/>
</dbReference>
<gene>
    <name evidence="4" type="ordered locus">Caci_6460</name>
</gene>
<dbReference type="Proteomes" id="UP000000851">
    <property type="component" value="Chromosome"/>
</dbReference>
<dbReference type="HOGENOM" id="CLU_048587_1_0_11"/>
<dbReference type="InterPro" id="IPR022742">
    <property type="entry name" value="Hydrolase_4"/>
</dbReference>
<evidence type="ECO:0000259" key="3">
    <source>
        <dbReference type="Pfam" id="PF12146"/>
    </source>
</evidence>
<protein>
    <submittedName>
        <fullName evidence="4">Peptidase S15</fullName>
    </submittedName>
</protein>
<dbReference type="KEGG" id="cai:Caci_6460"/>
<evidence type="ECO:0000256" key="2">
    <source>
        <dbReference type="ARBA" id="ARBA00022801"/>
    </source>
</evidence>
<dbReference type="Gene3D" id="3.40.50.1820">
    <property type="entry name" value="alpha/beta hydrolase"/>
    <property type="match status" value="1"/>
</dbReference>
<evidence type="ECO:0000313" key="4">
    <source>
        <dbReference type="EMBL" id="ACU75311.1"/>
    </source>
</evidence>
<dbReference type="InterPro" id="IPR029058">
    <property type="entry name" value="AB_hydrolase_fold"/>
</dbReference>
<sequence length="308" mass="33073">MSTPRDLPTFSFTRTDVTFTSGNDDCAAWLYRPDGDQSSLPCVILAHGLGATRAGRLDAFAERFAAAGFNALVFDYRYFGDSTGEPRCLLSVKAQLQDWRAAIGFARSLPGIDRSRIALWGTSFSGGHVTLIAAQDPAIAAVISMNPFLDGRTSIRSTPPRRALALGVAGLRDLAHAALRRPPYLVPAIGDDGDTAAMASREALEGFLAMFPADAPPSTDISARILLRLGLHRPVTRAARVACPWLLQAGTTDTISPAGPARRAAARAPNAQMSMYDGGHFAPYVGAAFEQVVTEQVRFLTRHLQFRT</sequence>
<dbReference type="OrthoDB" id="5902829at2"/>
<dbReference type="GO" id="GO:0052689">
    <property type="term" value="F:carboxylic ester hydrolase activity"/>
    <property type="evidence" value="ECO:0007669"/>
    <property type="project" value="UniProtKB-ARBA"/>
</dbReference>
<dbReference type="PANTHER" id="PTHR22946:SF9">
    <property type="entry name" value="POLYKETIDE TRANSFERASE AF380"/>
    <property type="match status" value="1"/>
</dbReference>
<keyword evidence="2" id="KW-0378">Hydrolase</keyword>
<dbReference type="AlphaFoldDB" id="C7PWN1"/>
<proteinExistence type="inferred from homology"/>
<evidence type="ECO:0000313" key="5">
    <source>
        <dbReference type="Proteomes" id="UP000000851"/>
    </source>
</evidence>
<keyword evidence="5" id="KW-1185">Reference proteome</keyword>
<name>C7PWN1_CATAD</name>
<dbReference type="SUPFAM" id="SSF53474">
    <property type="entry name" value="alpha/beta-Hydrolases"/>
    <property type="match status" value="1"/>
</dbReference>
<dbReference type="PANTHER" id="PTHR22946">
    <property type="entry name" value="DIENELACTONE HYDROLASE DOMAIN-CONTAINING PROTEIN-RELATED"/>
    <property type="match status" value="1"/>
</dbReference>